<protein>
    <submittedName>
        <fullName evidence="1">Uncharacterized protein</fullName>
    </submittedName>
</protein>
<organism evidence="1 2">
    <name type="scientific">Amycolatopsis speibonae</name>
    <dbReference type="NCBI Taxonomy" id="1450224"/>
    <lineage>
        <taxon>Bacteria</taxon>
        <taxon>Bacillati</taxon>
        <taxon>Actinomycetota</taxon>
        <taxon>Actinomycetes</taxon>
        <taxon>Pseudonocardiales</taxon>
        <taxon>Pseudonocardiaceae</taxon>
        <taxon>Amycolatopsis</taxon>
    </lineage>
</organism>
<name>A0ABV7P4H2_9PSEU</name>
<keyword evidence="2" id="KW-1185">Reference proteome</keyword>
<sequence>MKVTPQADYPVEVRSRRWEVDDRQAALYEGVWDVLLNRMVTVSFVPDIGQPVHDRARWPADLDEIATERQARLEAAMFSDYTVTPNTELAGRATRSQATSWRENRYGVVFYVDPAEYARLAADLQALDVVGATVSELRGHPAVDFVERIVASPEFADEDAFWLRGEG</sequence>
<evidence type="ECO:0000313" key="1">
    <source>
        <dbReference type="EMBL" id="MFC3452686.1"/>
    </source>
</evidence>
<dbReference type="Proteomes" id="UP001595645">
    <property type="component" value="Unassembled WGS sequence"/>
</dbReference>
<comment type="caution">
    <text evidence="1">The sequence shown here is derived from an EMBL/GenBank/DDBJ whole genome shotgun (WGS) entry which is preliminary data.</text>
</comment>
<accession>A0ABV7P4H2</accession>
<evidence type="ECO:0000313" key="2">
    <source>
        <dbReference type="Proteomes" id="UP001595645"/>
    </source>
</evidence>
<dbReference type="RefSeq" id="WP_378241454.1">
    <property type="nucleotide sequence ID" value="NZ_JBHRWK010000038.1"/>
</dbReference>
<reference evidence="2" key="1">
    <citation type="journal article" date="2019" name="Int. J. Syst. Evol. Microbiol.">
        <title>The Global Catalogue of Microorganisms (GCM) 10K type strain sequencing project: providing services to taxonomists for standard genome sequencing and annotation.</title>
        <authorList>
            <consortium name="The Broad Institute Genomics Platform"/>
            <consortium name="The Broad Institute Genome Sequencing Center for Infectious Disease"/>
            <person name="Wu L."/>
            <person name="Ma J."/>
        </authorList>
    </citation>
    <scope>NUCLEOTIDE SEQUENCE [LARGE SCALE GENOMIC DNA]</scope>
    <source>
        <strain evidence="2">CGMCC 4.7676</strain>
    </source>
</reference>
<gene>
    <name evidence="1" type="ORF">ACFOSH_24890</name>
</gene>
<proteinExistence type="predicted"/>
<dbReference type="EMBL" id="JBHRWK010000038">
    <property type="protein sequence ID" value="MFC3452686.1"/>
    <property type="molecule type" value="Genomic_DNA"/>
</dbReference>